<dbReference type="InterPro" id="IPR002109">
    <property type="entry name" value="Glutaredoxin"/>
</dbReference>
<organism evidence="2 3">
    <name type="scientific">Halobacillus seohaensis</name>
    <dbReference type="NCBI Taxonomy" id="447421"/>
    <lineage>
        <taxon>Bacteria</taxon>
        <taxon>Bacillati</taxon>
        <taxon>Bacillota</taxon>
        <taxon>Bacilli</taxon>
        <taxon>Bacillales</taxon>
        <taxon>Bacillaceae</taxon>
        <taxon>Halobacillus</taxon>
    </lineage>
</organism>
<dbReference type="Gene3D" id="3.40.30.10">
    <property type="entry name" value="Glutaredoxin"/>
    <property type="match status" value="1"/>
</dbReference>
<gene>
    <name evidence="2" type="ORF">ACFQIC_17480</name>
</gene>
<name>A0ABW2EMV6_9BACI</name>
<dbReference type="EMBL" id="JBHSZV010000049">
    <property type="protein sequence ID" value="MFC7063603.1"/>
    <property type="molecule type" value="Genomic_DNA"/>
</dbReference>
<dbReference type="Proteomes" id="UP001596410">
    <property type="component" value="Unassembled WGS sequence"/>
</dbReference>
<comment type="caution">
    <text evidence="2">The sequence shown here is derived from an EMBL/GenBank/DDBJ whole genome shotgun (WGS) entry which is preliminary data.</text>
</comment>
<sequence>MAKEFLSSQDVEFEAIDISTDQKAMNEMVEKTGAMGTPVFIIGSEVVRGWDRGKVSRLLNL</sequence>
<keyword evidence="3" id="KW-1185">Reference proteome</keyword>
<evidence type="ECO:0000313" key="2">
    <source>
        <dbReference type="EMBL" id="MFC7063603.1"/>
    </source>
</evidence>
<dbReference type="CDD" id="cd02976">
    <property type="entry name" value="NrdH"/>
    <property type="match status" value="1"/>
</dbReference>
<dbReference type="Pfam" id="PF00462">
    <property type="entry name" value="Glutaredoxin"/>
    <property type="match status" value="1"/>
</dbReference>
<dbReference type="SUPFAM" id="SSF52833">
    <property type="entry name" value="Thioredoxin-like"/>
    <property type="match status" value="1"/>
</dbReference>
<reference evidence="3" key="1">
    <citation type="journal article" date="2019" name="Int. J. Syst. Evol. Microbiol.">
        <title>The Global Catalogue of Microorganisms (GCM) 10K type strain sequencing project: providing services to taxonomists for standard genome sequencing and annotation.</title>
        <authorList>
            <consortium name="The Broad Institute Genomics Platform"/>
            <consortium name="The Broad Institute Genome Sequencing Center for Infectious Disease"/>
            <person name="Wu L."/>
            <person name="Ma J."/>
        </authorList>
    </citation>
    <scope>NUCLEOTIDE SEQUENCE [LARGE SCALE GENOMIC DNA]</scope>
    <source>
        <strain evidence="3">CGMCC 4.1621</strain>
    </source>
</reference>
<dbReference type="RefSeq" id="WP_390217547.1">
    <property type="nucleotide sequence ID" value="NZ_JBHSZV010000049.1"/>
</dbReference>
<evidence type="ECO:0000313" key="3">
    <source>
        <dbReference type="Proteomes" id="UP001596410"/>
    </source>
</evidence>
<proteinExistence type="predicted"/>
<accession>A0ABW2EMV6</accession>
<feature type="domain" description="Glutaredoxin" evidence="1">
    <location>
        <begin position="1"/>
        <end position="47"/>
    </location>
</feature>
<dbReference type="InterPro" id="IPR036249">
    <property type="entry name" value="Thioredoxin-like_sf"/>
</dbReference>
<protein>
    <submittedName>
        <fullName evidence="2">Glutaredoxin family protein</fullName>
    </submittedName>
</protein>
<evidence type="ECO:0000259" key="1">
    <source>
        <dbReference type="Pfam" id="PF00462"/>
    </source>
</evidence>